<evidence type="ECO:0000313" key="4">
    <source>
        <dbReference type="WBParaSite" id="TTAC_0000792101-mRNA-1"/>
    </source>
</evidence>
<evidence type="ECO:0000313" key="2">
    <source>
        <dbReference type="EMBL" id="VDM32378.1"/>
    </source>
</evidence>
<name>A0A0R3X3J2_HYDTA</name>
<dbReference type="AlphaFoldDB" id="A0A0R3X3J2"/>
<evidence type="ECO:0000256" key="1">
    <source>
        <dbReference type="SAM" id="MobiDB-lite"/>
    </source>
</evidence>
<sequence length="117" mass="12352">MRITCRHYASASDVLAKANLMNQVIDGLSASSLEEELLSEPQGSIGGKEMYIYHSFALSSGCGDCSVRCDASISIRGHVQQPEDVSQEVKRSVSPKSDSEASIDGLVTATTSNVAGL</sequence>
<accession>A0A0R3X3J2</accession>
<reference evidence="2 3" key="2">
    <citation type="submission" date="2018-11" db="EMBL/GenBank/DDBJ databases">
        <authorList>
            <consortium name="Pathogen Informatics"/>
        </authorList>
    </citation>
    <scope>NUCLEOTIDE SEQUENCE [LARGE SCALE GENOMIC DNA]</scope>
</reference>
<gene>
    <name evidence="2" type="ORF">TTAC_LOCUS7906</name>
</gene>
<dbReference type="WBParaSite" id="TTAC_0000792101-mRNA-1">
    <property type="protein sequence ID" value="TTAC_0000792101-mRNA-1"/>
    <property type="gene ID" value="TTAC_0000792101"/>
</dbReference>
<dbReference type="EMBL" id="UYWX01020419">
    <property type="protein sequence ID" value="VDM32378.1"/>
    <property type="molecule type" value="Genomic_DNA"/>
</dbReference>
<reference evidence="4" key="1">
    <citation type="submission" date="2017-02" db="UniProtKB">
        <authorList>
            <consortium name="WormBaseParasite"/>
        </authorList>
    </citation>
    <scope>IDENTIFICATION</scope>
</reference>
<keyword evidence="3" id="KW-1185">Reference proteome</keyword>
<organism evidence="4">
    <name type="scientific">Hydatigena taeniaeformis</name>
    <name type="common">Feline tapeworm</name>
    <name type="synonym">Taenia taeniaeformis</name>
    <dbReference type="NCBI Taxonomy" id="6205"/>
    <lineage>
        <taxon>Eukaryota</taxon>
        <taxon>Metazoa</taxon>
        <taxon>Spiralia</taxon>
        <taxon>Lophotrochozoa</taxon>
        <taxon>Platyhelminthes</taxon>
        <taxon>Cestoda</taxon>
        <taxon>Eucestoda</taxon>
        <taxon>Cyclophyllidea</taxon>
        <taxon>Taeniidae</taxon>
        <taxon>Hydatigera</taxon>
    </lineage>
</organism>
<dbReference type="Proteomes" id="UP000274429">
    <property type="component" value="Unassembled WGS sequence"/>
</dbReference>
<protein>
    <submittedName>
        <fullName evidence="2 4">Uncharacterized protein</fullName>
    </submittedName>
</protein>
<feature type="region of interest" description="Disordered" evidence="1">
    <location>
        <begin position="80"/>
        <end position="105"/>
    </location>
</feature>
<proteinExistence type="predicted"/>
<evidence type="ECO:0000313" key="3">
    <source>
        <dbReference type="Proteomes" id="UP000274429"/>
    </source>
</evidence>